<keyword evidence="9 13" id="KW-0418">Kinase</keyword>
<keyword evidence="10 13" id="KW-0067">ATP-binding</keyword>
<evidence type="ECO:0000256" key="9">
    <source>
        <dbReference type="ARBA" id="ARBA00022777"/>
    </source>
</evidence>
<evidence type="ECO:0000256" key="11">
    <source>
        <dbReference type="ARBA" id="ARBA00023098"/>
    </source>
</evidence>
<proteinExistence type="inferred from homology"/>
<dbReference type="PANTHER" id="PTHR42724:SF1">
    <property type="entry name" value="TETRAACYLDISACCHARIDE 4'-KINASE, MITOCHONDRIAL-RELATED"/>
    <property type="match status" value="1"/>
</dbReference>
<protein>
    <recommendedName>
        <fullName evidence="4 13">Tetraacyldisaccharide 4'-kinase</fullName>
        <ecNumber evidence="3 13">2.7.1.130</ecNumber>
    </recommendedName>
    <alternativeName>
        <fullName evidence="12 13">Lipid A 4'-kinase</fullName>
    </alternativeName>
</protein>
<dbReference type="GO" id="GO:0009029">
    <property type="term" value="F:lipid-A 4'-kinase activity"/>
    <property type="evidence" value="ECO:0007669"/>
    <property type="project" value="UniProtKB-UniRule"/>
</dbReference>
<evidence type="ECO:0000313" key="14">
    <source>
        <dbReference type="EMBL" id="XBY43163.1"/>
    </source>
</evidence>
<evidence type="ECO:0000256" key="4">
    <source>
        <dbReference type="ARBA" id="ARBA00016436"/>
    </source>
</evidence>
<dbReference type="GO" id="GO:0005886">
    <property type="term" value="C:plasma membrane"/>
    <property type="evidence" value="ECO:0007669"/>
    <property type="project" value="TreeGrafter"/>
</dbReference>
<gene>
    <name evidence="13 14" type="primary">lpxK</name>
    <name evidence="14" type="ORF">ABS361_13750</name>
</gene>
<reference evidence="14" key="1">
    <citation type="submission" date="2024-06" db="EMBL/GenBank/DDBJ databases">
        <title>Methylostella associata gen. nov., sp. nov., a novel Ancalomicrobiaceae-affiliated facultatively methylotrophic bacteria that feed on methanotrophs of the genus Methylococcus.</title>
        <authorList>
            <person name="Saltykova V."/>
            <person name="Danilova O.V."/>
            <person name="Oshkin I.Y."/>
            <person name="Belova S.E."/>
            <person name="Pimenov N.V."/>
            <person name="Dedysh S.N."/>
        </authorList>
    </citation>
    <scope>NUCLEOTIDE SEQUENCE</scope>
    <source>
        <strain evidence="14">S20</strain>
    </source>
</reference>
<feature type="binding site" evidence="13">
    <location>
        <begin position="52"/>
        <end position="59"/>
    </location>
    <ligand>
        <name>ATP</name>
        <dbReference type="ChEBI" id="CHEBI:30616"/>
    </ligand>
</feature>
<keyword evidence="6 13" id="KW-0441">Lipid A biosynthesis</keyword>
<evidence type="ECO:0000256" key="12">
    <source>
        <dbReference type="ARBA" id="ARBA00029757"/>
    </source>
</evidence>
<evidence type="ECO:0000256" key="3">
    <source>
        <dbReference type="ARBA" id="ARBA00012071"/>
    </source>
</evidence>
<name>A0AAU7X7V1_9HYPH</name>
<dbReference type="Pfam" id="PF02606">
    <property type="entry name" value="LpxK"/>
    <property type="match status" value="1"/>
</dbReference>
<evidence type="ECO:0000256" key="13">
    <source>
        <dbReference type="HAMAP-Rule" id="MF_00409"/>
    </source>
</evidence>
<sequence>MSRAPAFWTERGGWAAWLRPVAALYGAVAAARLRRVPDFRAPVPTVVVGNLTAGGAGKTPTVRALVRIAKELGARPAVVSRGYGGRLAGPVEVDPALHGAHEVGDEPLLLARDAPVFVAKDRPAGVAAAVAAGTDLALLDDGFQSNRIGTDLAVLVVDRAYGIGNGLTLPAGPLRAPLAVQLDRAGLIVDLDGGDGETDRSAALRRMASDRGLSVVSARLEPRAPEQVAGRRVLAFAGIGRPEKFAASLARAGAEVVHFRAYADHMAMRDAEAASILALAEREGLAIVTTEKDAARLAHAADGPLARLKAASAVFAVDLVFADEAPIRSRLAALAEKSPDQNPRSAS</sequence>
<comment type="function">
    <text evidence="1 13">Transfers the gamma-phosphate of ATP to the 4'-position of a tetraacyldisaccharide 1-phosphate intermediate (termed DS-1-P) to form tetraacyldisaccharide 1,4'-bis-phosphate (lipid IVA).</text>
</comment>
<evidence type="ECO:0000256" key="8">
    <source>
        <dbReference type="ARBA" id="ARBA00022741"/>
    </source>
</evidence>
<keyword evidence="7 13" id="KW-0808">Transferase</keyword>
<dbReference type="NCBIfam" id="TIGR00682">
    <property type="entry name" value="lpxK"/>
    <property type="match status" value="1"/>
</dbReference>
<dbReference type="PANTHER" id="PTHR42724">
    <property type="entry name" value="TETRAACYLDISACCHARIDE 4'-KINASE"/>
    <property type="match status" value="1"/>
</dbReference>
<evidence type="ECO:0000256" key="7">
    <source>
        <dbReference type="ARBA" id="ARBA00022679"/>
    </source>
</evidence>
<evidence type="ECO:0000256" key="5">
    <source>
        <dbReference type="ARBA" id="ARBA00022516"/>
    </source>
</evidence>
<keyword evidence="8 13" id="KW-0547">Nucleotide-binding</keyword>
<accession>A0AAU7X7V1</accession>
<dbReference type="InterPro" id="IPR027417">
    <property type="entry name" value="P-loop_NTPase"/>
</dbReference>
<organism evidence="14">
    <name type="scientific">Methyloraptor flagellatus</name>
    <dbReference type="NCBI Taxonomy" id="3162530"/>
    <lineage>
        <taxon>Bacteria</taxon>
        <taxon>Pseudomonadati</taxon>
        <taxon>Pseudomonadota</taxon>
        <taxon>Alphaproteobacteria</taxon>
        <taxon>Hyphomicrobiales</taxon>
        <taxon>Ancalomicrobiaceae</taxon>
        <taxon>Methyloraptor</taxon>
    </lineage>
</organism>
<evidence type="ECO:0000256" key="2">
    <source>
        <dbReference type="ARBA" id="ARBA00004870"/>
    </source>
</evidence>
<evidence type="ECO:0000256" key="10">
    <source>
        <dbReference type="ARBA" id="ARBA00022840"/>
    </source>
</evidence>
<dbReference type="GO" id="GO:0009245">
    <property type="term" value="P:lipid A biosynthetic process"/>
    <property type="evidence" value="ECO:0007669"/>
    <property type="project" value="UniProtKB-UniRule"/>
</dbReference>
<dbReference type="KEGG" id="mflg:ABS361_13750"/>
<dbReference type="EMBL" id="CP158568">
    <property type="protein sequence ID" value="XBY43163.1"/>
    <property type="molecule type" value="Genomic_DNA"/>
</dbReference>
<keyword evidence="5 13" id="KW-0444">Lipid biosynthesis</keyword>
<dbReference type="AlphaFoldDB" id="A0AAU7X7V1"/>
<comment type="pathway">
    <text evidence="2 13">Glycolipid biosynthesis; lipid IV(A) biosynthesis; lipid IV(A) from (3R)-3-hydroxytetradecanoyl-[acyl-carrier-protein] and UDP-N-acetyl-alpha-D-glucosamine: step 6/6.</text>
</comment>
<dbReference type="GO" id="GO:0009244">
    <property type="term" value="P:lipopolysaccharide core region biosynthetic process"/>
    <property type="evidence" value="ECO:0007669"/>
    <property type="project" value="TreeGrafter"/>
</dbReference>
<dbReference type="InterPro" id="IPR003758">
    <property type="entry name" value="LpxK"/>
</dbReference>
<comment type="catalytic activity">
    <reaction evidence="13">
        <text>a lipid A disaccharide + ATP = a lipid IVA + ADP + H(+)</text>
        <dbReference type="Rhea" id="RHEA:67840"/>
        <dbReference type="ChEBI" id="CHEBI:15378"/>
        <dbReference type="ChEBI" id="CHEBI:30616"/>
        <dbReference type="ChEBI" id="CHEBI:176343"/>
        <dbReference type="ChEBI" id="CHEBI:176425"/>
        <dbReference type="ChEBI" id="CHEBI:456216"/>
        <dbReference type="EC" id="2.7.1.130"/>
    </reaction>
</comment>
<keyword evidence="11 13" id="KW-0443">Lipid metabolism</keyword>
<dbReference type="HAMAP" id="MF_00409">
    <property type="entry name" value="LpxK"/>
    <property type="match status" value="1"/>
</dbReference>
<dbReference type="GO" id="GO:0005524">
    <property type="term" value="F:ATP binding"/>
    <property type="evidence" value="ECO:0007669"/>
    <property type="project" value="UniProtKB-UniRule"/>
</dbReference>
<dbReference type="SUPFAM" id="SSF52540">
    <property type="entry name" value="P-loop containing nucleoside triphosphate hydrolases"/>
    <property type="match status" value="1"/>
</dbReference>
<comment type="similarity">
    <text evidence="13">Belongs to the LpxK family.</text>
</comment>
<evidence type="ECO:0000256" key="1">
    <source>
        <dbReference type="ARBA" id="ARBA00002274"/>
    </source>
</evidence>
<dbReference type="EC" id="2.7.1.130" evidence="3 13"/>
<dbReference type="RefSeq" id="WP_407048265.1">
    <property type="nucleotide sequence ID" value="NZ_CP158568.1"/>
</dbReference>
<evidence type="ECO:0000256" key="6">
    <source>
        <dbReference type="ARBA" id="ARBA00022556"/>
    </source>
</evidence>